<gene>
    <name evidence="6" type="ORF">CHIRRI_LOCUS13393</name>
</gene>
<dbReference type="GO" id="GO:0004867">
    <property type="term" value="F:serine-type endopeptidase inhibitor activity"/>
    <property type="evidence" value="ECO:0007669"/>
    <property type="project" value="UniProtKB-KW"/>
</dbReference>
<keyword evidence="2" id="KW-0646">Protease inhibitor</keyword>
<evidence type="ECO:0000256" key="2">
    <source>
        <dbReference type="ARBA" id="ARBA00022690"/>
    </source>
</evidence>
<dbReference type="SMART" id="SM00093">
    <property type="entry name" value="SERPIN"/>
    <property type="match status" value="1"/>
</dbReference>
<keyword evidence="3" id="KW-0722">Serine protease inhibitor</keyword>
<sequence length="330" mass="36702">MKSNSTTSFKNTPVTTSFLISPLSLDYVMNLLFLGTTKTTFTAVKTGLKYPKDFTIKAIEDNLLKWSKSVKMINDVEVATKIYVNNSLTIKKAYKMSIKKILSSDLEKIAFIKSKPATTKINKWISDATRDMIQNMIGPGVIDKSTLMILVNCIYFGGKWKDPFLKSLNCEGNFTTEDGSTKSTEFMNQEVKLNFSSSVDELKGASAVSLNYEDTTVSMLFVLPPKGSNLKSWLSSIKSINWAAVDKSLEPTNVKLSIPKFNITFETDMRTPLENMGLESIFDNNVHLAKIFTGQNAKMTNLLHKTLLRVDEIGTVAVGATALGKLIFFD</sequence>
<dbReference type="Proteomes" id="UP001153620">
    <property type="component" value="Chromosome 4"/>
</dbReference>
<evidence type="ECO:0000313" key="7">
    <source>
        <dbReference type="Proteomes" id="UP001153620"/>
    </source>
</evidence>
<reference evidence="6" key="1">
    <citation type="submission" date="2022-01" db="EMBL/GenBank/DDBJ databases">
        <authorList>
            <person name="King R."/>
        </authorList>
    </citation>
    <scope>NUCLEOTIDE SEQUENCE</scope>
</reference>
<dbReference type="AlphaFoldDB" id="A0A9N9S3F3"/>
<protein>
    <recommendedName>
        <fullName evidence="5">Serpin domain-containing protein</fullName>
    </recommendedName>
</protein>
<dbReference type="InterPro" id="IPR023796">
    <property type="entry name" value="Serpin_dom"/>
</dbReference>
<dbReference type="SUPFAM" id="SSF56574">
    <property type="entry name" value="Serpins"/>
    <property type="match status" value="1"/>
</dbReference>
<accession>A0A9N9S3F3</accession>
<dbReference type="InterPro" id="IPR042178">
    <property type="entry name" value="Serpin_sf_1"/>
</dbReference>
<proteinExistence type="inferred from homology"/>
<dbReference type="EMBL" id="OU895880">
    <property type="protein sequence ID" value="CAG9810580.1"/>
    <property type="molecule type" value="Genomic_DNA"/>
</dbReference>
<evidence type="ECO:0000256" key="1">
    <source>
        <dbReference type="ARBA" id="ARBA00009500"/>
    </source>
</evidence>
<dbReference type="Gene3D" id="2.30.39.10">
    <property type="entry name" value="Alpha-1-antitrypsin, domain 1"/>
    <property type="match status" value="1"/>
</dbReference>
<evidence type="ECO:0000313" key="6">
    <source>
        <dbReference type="EMBL" id="CAG9810580.1"/>
    </source>
</evidence>
<dbReference type="Pfam" id="PF00079">
    <property type="entry name" value="Serpin"/>
    <property type="match status" value="1"/>
</dbReference>
<organism evidence="6 7">
    <name type="scientific">Chironomus riparius</name>
    <dbReference type="NCBI Taxonomy" id="315576"/>
    <lineage>
        <taxon>Eukaryota</taxon>
        <taxon>Metazoa</taxon>
        <taxon>Ecdysozoa</taxon>
        <taxon>Arthropoda</taxon>
        <taxon>Hexapoda</taxon>
        <taxon>Insecta</taxon>
        <taxon>Pterygota</taxon>
        <taxon>Neoptera</taxon>
        <taxon>Endopterygota</taxon>
        <taxon>Diptera</taxon>
        <taxon>Nematocera</taxon>
        <taxon>Chironomoidea</taxon>
        <taxon>Chironomidae</taxon>
        <taxon>Chironominae</taxon>
        <taxon>Chironomus</taxon>
    </lineage>
</organism>
<comment type="similarity">
    <text evidence="1 4">Belongs to the serpin family.</text>
</comment>
<evidence type="ECO:0000259" key="5">
    <source>
        <dbReference type="SMART" id="SM00093"/>
    </source>
</evidence>
<keyword evidence="7" id="KW-1185">Reference proteome</keyword>
<evidence type="ECO:0000256" key="4">
    <source>
        <dbReference type="RuleBase" id="RU000411"/>
    </source>
</evidence>
<evidence type="ECO:0000256" key="3">
    <source>
        <dbReference type="ARBA" id="ARBA00022900"/>
    </source>
</evidence>
<dbReference type="CDD" id="cd00172">
    <property type="entry name" value="serpin"/>
    <property type="match status" value="1"/>
</dbReference>
<reference evidence="6" key="2">
    <citation type="submission" date="2022-10" db="EMBL/GenBank/DDBJ databases">
        <authorList>
            <consortium name="ENA_rothamsted_submissions"/>
            <consortium name="culmorum"/>
            <person name="King R."/>
        </authorList>
    </citation>
    <scope>NUCLEOTIDE SEQUENCE</scope>
</reference>
<name>A0A9N9S3F3_9DIPT</name>
<feature type="domain" description="Serpin" evidence="5">
    <location>
        <begin position="3"/>
        <end position="329"/>
    </location>
</feature>
<dbReference type="OrthoDB" id="671595at2759"/>
<dbReference type="GO" id="GO:0005615">
    <property type="term" value="C:extracellular space"/>
    <property type="evidence" value="ECO:0007669"/>
    <property type="project" value="InterPro"/>
</dbReference>
<dbReference type="PANTHER" id="PTHR11461">
    <property type="entry name" value="SERINE PROTEASE INHIBITOR, SERPIN"/>
    <property type="match status" value="1"/>
</dbReference>
<dbReference type="Gene3D" id="3.30.497.10">
    <property type="entry name" value="Antithrombin, subunit I, domain 2"/>
    <property type="match status" value="1"/>
</dbReference>
<dbReference type="InterPro" id="IPR036186">
    <property type="entry name" value="Serpin_sf"/>
</dbReference>
<dbReference type="InterPro" id="IPR000215">
    <property type="entry name" value="Serpin_fam"/>
</dbReference>
<dbReference type="PANTHER" id="PTHR11461:SF211">
    <property type="entry name" value="GH10112P-RELATED"/>
    <property type="match status" value="1"/>
</dbReference>
<dbReference type="InterPro" id="IPR042185">
    <property type="entry name" value="Serpin_sf_2"/>
</dbReference>